<comment type="caution">
    <text evidence="1">The sequence shown here is derived from an EMBL/GenBank/DDBJ whole genome shotgun (WGS) entry which is preliminary data.</text>
</comment>
<feature type="non-terminal residue" evidence="1">
    <location>
        <position position="1"/>
    </location>
</feature>
<name>X0X3B4_9ZZZZ</name>
<sequence length="37" mass="4176">LRRFADASLIEQLEGGRLRILRHDGLKNVADGLYPVL</sequence>
<evidence type="ECO:0000313" key="1">
    <source>
        <dbReference type="EMBL" id="GAG37495.1"/>
    </source>
</evidence>
<dbReference type="EMBL" id="BARS01040602">
    <property type="protein sequence ID" value="GAG37495.1"/>
    <property type="molecule type" value="Genomic_DNA"/>
</dbReference>
<organism evidence="1">
    <name type="scientific">marine sediment metagenome</name>
    <dbReference type="NCBI Taxonomy" id="412755"/>
    <lineage>
        <taxon>unclassified sequences</taxon>
        <taxon>metagenomes</taxon>
        <taxon>ecological metagenomes</taxon>
    </lineage>
</organism>
<reference evidence="1" key="1">
    <citation type="journal article" date="2014" name="Front. Microbiol.">
        <title>High frequency of phylogenetically diverse reductive dehalogenase-homologous genes in deep subseafloor sedimentary metagenomes.</title>
        <authorList>
            <person name="Kawai M."/>
            <person name="Futagami T."/>
            <person name="Toyoda A."/>
            <person name="Takaki Y."/>
            <person name="Nishi S."/>
            <person name="Hori S."/>
            <person name="Arai W."/>
            <person name="Tsubouchi T."/>
            <person name="Morono Y."/>
            <person name="Uchiyama I."/>
            <person name="Ito T."/>
            <person name="Fujiyama A."/>
            <person name="Inagaki F."/>
            <person name="Takami H."/>
        </authorList>
    </citation>
    <scope>NUCLEOTIDE SEQUENCE</scope>
    <source>
        <strain evidence="1">Expedition CK06-06</strain>
    </source>
</reference>
<dbReference type="AlphaFoldDB" id="X0X3B4"/>
<proteinExistence type="predicted"/>
<gene>
    <name evidence="1" type="ORF">S01H1_61864</name>
</gene>
<accession>X0X3B4</accession>
<protein>
    <submittedName>
        <fullName evidence="1">Uncharacterized protein</fullName>
    </submittedName>
</protein>